<evidence type="ECO:0000313" key="12">
    <source>
        <dbReference type="EMBL" id="CUS09934.1"/>
    </source>
</evidence>
<dbReference type="SUPFAM" id="SSF50978">
    <property type="entry name" value="WD40 repeat-like"/>
    <property type="match status" value="1"/>
</dbReference>
<dbReference type="PRINTS" id="PR00153">
    <property type="entry name" value="CSAPPISMRASE"/>
</dbReference>
<evidence type="ECO:0000256" key="8">
    <source>
        <dbReference type="ARBA" id="ARBA00040798"/>
    </source>
</evidence>
<dbReference type="SUPFAM" id="SSF50891">
    <property type="entry name" value="Cyclophilin-like"/>
    <property type="match status" value="1"/>
</dbReference>
<evidence type="ECO:0000256" key="7">
    <source>
        <dbReference type="ARBA" id="ARBA00029569"/>
    </source>
</evidence>
<dbReference type="GO" id="GO:0005634">
    <property type="term" value="C:nucleus"/>
    <property type="evidence" value="ECO:0007669"/>
    <property type="project" value="UniProtKB-ARBA"/>
</dbReference>
<evidence type="ECO:0000256" key="2">
    <source>
        <dbReference type="ARBA" id="ARBA00013194"/>
    </source>
</evidence>
<evidence type="ECO:0000259" key="11">
    <source>
        <dbReference type="PROSITE" id="PS50072"/>
    </source>
</evidence>
<dbReference type="InterPro" id="IPR044666">
    <property type="entry name" value="Cyclophilin_A-like"/>
</dbReference>
<dbReference type="GO" id="GO:0003755">
    <property type="term" value="F:peptidyl-prolyl cis-trans isomerase activity"/>
    <property type="evidence" value="ECO:0007669"/>
    <property type="project" value="UniProtKB-KW"/>
</dbReference>
<dbReference type="Gene3D" id="2.130.10.10">
    <property type="entry name" value="YVTN repeat-like/Quinoprotein amine dehydrogenase"/>
    <property type="match status" value="1"/>
</dbReference>
<dbReference type="InterPro" id="IPR036322">
    <property type="entry name" value="WD40_repeat_dom_sf"/>
</dbReference>
<keyword evidence="4" id="KW-0677">Repeat</keyword>
<evidence type="ECO:0000256" key="6">
    <source>
        <dbReference type="ARBA" id="ARBA00023235"/>
    </source>
</evidence>
<dbReference type="PROSITE" id="PS50082">
    <property type="entry name" value="WD_REPEATS_2"/>
    <property type="match status" value="2"/>
</dbReference>
<organism evidence="12 13">
    <name type="scientific">Tuber aestivum</name>
    <name type="common">summer truffle</name>
    <dbReference type="NCBI Taxonomy" id="59557"/>
    <lineage>
        <taxon>Eukaryota</taxon>
        <taxon>Fungi</taxon>
        <taxon>Dikarya</taxon>
        <taxon>Ascomycota</taxon>
        <taxon>Pezizomycotina</taxon>
        <taxon>Pezizomycetes</taxon>
        <taxon>Pezizales</taxon>
        <taxon>Tuberaceae</taxon>
        <taxon>Tuber</taxon>
    </lineage>
</organism>
<evidence type="ECO:0000256" key="1">
    <source>
        <dbReference type="ARBA" id="ARBA00000971"/>
    </source>
</evidence>
<feature type="domain" description="PPIase cyclophilin-type" evidence="11">
    <location>
        <begin position="514"/>
        <end position="659"/>
    </location>
</feature>
<dbReference type="PROSITE" id="PS00170">
    <property type="entry name" value="CSA_PPIASE_1"/>
    <property type="match status" value="1"/>
</dbReference>
<keyword evidence="3 9" id="KW-0853">WD repeat</keyword>
<proteinExistence type="predicted"/>
<dbReference type="SMART" id="SM00320">
    <property type="entry name" value="WD40"/>
    <property type="match status" value="4"/>
</dbReference>
<comment type="catalytic activity">
    <reaction evidence="1">
        <text>[protein]-peptidylproline (omega=180) = [protein]-peptidylproline (omega=0)</text>
        <dbReference type="Rhea" id="RHEA:16237"/>
        <dbReference type="Rhea" id="RHEA-COMP:10747"/>
        <dbReference type="Rhea" id="RHEA-COMP:10748"/>
        <dbReference type="ChEBI" id="CHEBI:83833"/>
        <dbReference type="ChEBI" id="CHEBI:83834"/>
        <dbReference type="EC" id="5.2.1.8"/>
    </reaction>
</comment>
<feature type="repeat" description="WD" evidence="9">
    <location>
        <begin position="85"/>
        <end position="117"/>
    </location>
</feature>
<dbReference type="EMBL" id="LN891063">
    <property type="protein sequence ID" value="CUS09934.1"/>
    <property type="molecule type" value="Genomic_DNA"/>
</dbReference>
<evidence type="ECO:0000313" key="13">
    <source>
        <dbReference type="Proteomes" id="UP001412239"/>
    </source>
</evidence>
<accession>A0A292PS33</accession>
<dbReference type="Pfam" id="PF00400">
    <property type="entry name" value="WD40"/>
    <property type="match status" value="2"/>
</dbReference>
<dbReference type="PROSITE" id="PS50072">
    <property type="entry name" value="CSA_PPIASE_2"/>
    <property type="match status" value="1"/>
</dbReference>
<dbReference type="Pfam" id="PF00160">
    <property type="entry name" value="Pro_isomerase"/>
    <property type="match status" value="1"/>
</dbReference>
<dbReference type="CDD" id="cd01927">
    <property type="entry name" value="cyclophilin_WD40"/>
    <property type="match status" value="1"/>
</dbReference>
<dbReference type="InterPro" id="IPR020892">
    <property type="entry name" value="Cyclophilin-type_PPIase_CS"/>
</dbReference>
<evidence type="ECO:0000256" key="4">
    <source>
        <dbReference type="ARBA" id="ARBA00022737"/>
    </source>
</evidence>
<keyword evidence="5" id="KW-0697">Rotamase</keyword>
<dbReference type="InterPro" id="IPR002130">
    <property type="entry name" value="Cyclophilin-type_PPIase_dom"/>
</dbReference>
<dbReference type="PANTHER" id="PTHR45625">
    <property type="entry name" value="PEPTIDYL-PROLYL CIS-TRANS ISOMERASE-RELATED"/>
    <property type="match status" value="1"/>
</dbReference>
<evidence type="ECO:0000256" key="10">
    <source>
        <dbReference type="SAM" id="MobiDB-lite"/>
    </source>
</evidence>
<name>A0A292PS33_9PEZI</name>
<dbReference type="GO" id="GO:0006457">
    <property type="term" value="P:protein folding"/>
    <property type="evidence" value="ECO:0007669"/>
    <property type="project" value="InterPro"/>
</dbReference>
<evidence type="ECO:0000256" key="3">
    <source>
        <dbReference type="ARBA" id="ARBA00022574"/>
    </source>
</evidence>
<dbReference type="Proteomes" id="UP001412239">
    <property type="component" value="Unassembled WGS sequence"/>
</dbReference>
<reference evidence="12" key="1">
    <citation type="submission" date="2015-10" db="EMBL/GenBank/DDBJ databases">
        <authorList>
            <person name="Regsiter A."/>
            <person name="william w."/>
        </authorList>
    </citation>
    <scope>NUCLEOTIDE SEQUENCE</scope>
    <source>
        <strain evidence="12">Montdore</strain>
    </source>
</reference>
<dbReference type="Gene3D" id="2.40.100.10">
    <property type="entry name" value="Cyclophilin-like"/>
    <property type="match status" value="1"/>
</dbReference>
<gene>
    <name evidence="12" type="ORF">GSTUAT00005979001</name>
</gene>
<protein>
    <recommendedName>
        <fullName evidence="8">Peptidyl-prolyl cis-trans isomerase-like 1</fullName>
        <ecNumber evidence="2">5.2.1.8</ecNumber>
    </recommendedName>
    <alternativeName>
        <fullName evidence="7">Rotamase</fullName>
    </alternativeName>
</protein>
<keyword evidence="13" id="KW-1185">Reference proteome</keyword>
<sequence length="660" mass="72750">MSDRDSAGEGPSSLNKRKRCISDAPPPRPSPARTPKDAVETSSDEDIGPALPPAGGSKKKKKRRALPHEKLYLSAIPSSPRYSKSLMHRDNLSFVTMTPFTDFLITASVDGVVKFWKKVAVGIEFVKMFRAHTADIVSVSASTDGRCFATAGADNRVAVFDVDTFGAFYLSSGLKGEGSDLLTTLTLPNTPRAICWVHKRGSSLPLLAISDTETTAINIYDGRPEGMTVLATLPKLHRSIVHLMSFNDKYDTVVSCDEGGMIEYWSPHSEREFEKPSSLFVYKSDTNLLDFKRAKSVPSSLTISPTFEQFATFSLPDRQIRVFDFSSAKLHRTYDESISTLTTIQQAASSERKLPDLEFGRRIAIETDLTSLSSLTKQNIIFDESGYFIIYGSLAGIKILNTTTNSLPRLLSAEEGIRPMHLAIYQGAPKKKTLMTVEMAASANPLLNESAERDPMIICTAYQKPRFYIFTNDSNASKSERDVLNEKPIQASQASAGPAAATAKQESGQAAIIHTSLGDIHVRLFPEAAPKTVENFVTHARSQYYNGTIFHRVIKKFMIQGGDPLGDGTGGESIWSGEFEDEFSTLKHDKPYTLSMANAGPNTNGSQFFITTEKTPWLDNRHTIFGRATQGLDVVHKIENVRTFKEKPEDDVKIISITVL</sequence>
<dbReference type="EC" id="5.2.1.8" evidence="2"/>
<evidence type="ECO:0000256" key="9">
    <source>
        <dbReference type="PROSITE-ProRule" id="PRU00221"/>
    </source>
</evidence>
<dbReference type="InterPro" id="IPR015943">
    <property type="entry name" value="WD40/YVTN_repeat-like_dom_sf"/>
</dbReference>
<dbReference type="AlphaFoldDB" id="A0A292PS33"/>
<evidence type="ECO:0000256" key="5">
    <source>
        <dbReference type="ARBA" id="ARBA00023110"/>
    </source>
</evidence>
<dbReference type="PANTHER" id="PTHR45625:SF4">
    <property type="entry name" value="PEPTIDYLPROLYL ISOMERASE DOMAIN AND WD REPEAT-CONTAINING PROTEIN 1"/>
    <property type="match status" value="1"/>
</dbReference>
<dbReference type="PROSITE" id="PS50294">
    <property type="entry name" value="WD_REPEATS_REGION"/>
    <property type="match status" value="1"/>
</dbReference>
<dbReference type="FunFam" id="2.40.100.10:FF:000003">
    <property type="entry name" value="Peptidylprolyl isomerase domain and WD repeat-containing 1"/>
    <property type="match status" value="1"/>
</dbReference>
<dbReference type="InterPro" id="IPR029000">
    <property type="entry name" value="Cyclophilin-like_dom_sf"/>
</dbReference>
<dbReference type="InterPro" id="IPR001680">
    <property type="entry name" value="WD40_rpt"/>
</dbReference>
<keyword evidence="6" id="KW-0413">Isomerase</keyword>
<feature type="repeat" description="WD" evidence="9">
    <location>
        <begin position="129"/>
        <end position="164"/>
    </location>
</feature>
<feature type="region of interest" description="Disordered" evidence="10">
    <location>
        <begin position="1"/>
        <end position="65"/>
    </location>
</feature>